<evidence type="ECO:0000313" key="2">
    <source>
        <dbReference type="EMBL" id="OGG71615.1"/>
    </source>
</evidence>
<dbReference type="SUPFAM" id="SSF144010">
    <property type="entry name" value="CofE-like"/>
    <property type="match status" value="1"/>
</dbReference>
<name>A0A1F6ED61_9BACT</name>
<dbReference type="PANTHER" id="PTHR47917:SF1">
    <property type="entry name" value="COENZYME F420:L-GLUTAMATE LIGASE"/>
    <property type="match status" value="1"/>
</dbReference>
<dbReference type="Gene3D" id="3.30.1330.100">
    <property type="entry name" value="CofE-like"/>
    <property type="match status" value="1"/>
</dbReference>
<accession>A0A1F6ED61</accession>
<dbReference type="AlphaFoldDB" id="A0A1F6ED61"/>
<organism evidence="2 3">
    <name type="scientific">Candidatus Kaiserbacteria bacterium RIFCSPLOWO2_01_FULL_51_21</name>
    <dbReference type="NCBI Taxonomy" id="1798508"/>
    <lineage>
        <taxon>Bacteria</taxon>
        <taxon>Candidatus Kaiseribacteriota</taxon>
    </lineage>
</organism>
<gene>
    <name evidence="2" type="ORF">A3A35_00360</name>
</gene>
<dbReference type="InterPro" id="IPR002847">
    <property type="entry name" value="F420-0_gamma-glut_ligase-dom"/>
</dbReference>
<dbReference type="GO" id="GO:0052618">
    <property type="term" value="F:coenzyme F420-0:L-glutamate ligase activity"/>
    <property type="evidence" value="ECO:0007669"/>
    <property type="project" value="TreeGrafter"/>
</dbReference>
<feature type="domain" description="Coenzyme F420:L-glutamate ligase-like" evidence="1">
    <location>
        <begin position="11"/>
        <end position="206"/>
    </location>
</feature>
<evidence type="ECO:0000313" key="3">
    <source>
        <dbReference type="Proteomes" id="UP000179115"/>
    </source>
</evidence>
<protein>
    <recommendedName>
        <fullName evidence="1">Coenzyme F420:L-glutamate ligase-like domain-containing protein</fullName>
    </recommendedName>
</protein>
<dbReference type="Proteomes" id="UP000179115">
    <property type="component" value="Unassembled WGS sequence"/>
</dbReference>
<reference evidence="2 3" key="1">
    <citation type="journal article" date="2016" name="Nat. Commun.">
        <title>Thousands of microbial genomes shed light on interconnected biogeochemical processes in an aquifer system.</title>
        <authorList>
            <person name="Anantharaman K."/>
            <person name="Brown C.T."/>
            <person name="Hug L.A."/>
            <person name="Sharon I."/>
            <person name="Castelle C.J."/>
            <person name="Probst A.J."/>
            <person name="Thomas B.C."/>
            <person name="Singh A."/>
            <person name="Wilkins M.J."/>
            <person name="Karaoz U."/>
            <person name="Brodie E.L."/>
            <person name="Williams K.H."/>
            <person name="Hubbard S.S."/>
            <person name="Banfield J.F."/>
        </authorList>
    </citation>
    <scope>NUCLEOTIDE SEQUENCE [LARGE SCALE GENOMIC DNA]</scope>
</reference>
<dbReference type="Gene3D" id="3.90.1660.10">
    <property type="entry name" value="CofE-like domain"/>
    <property type="match status" value="1"/>
</dbReference>
<comment type="caution">
    <text evidence="2">The sequence shown here is derived from an EMBL/GenBank/DDBJ whole genome shotgun (WGS) entry which is preliminary data.</text>
</comment>
<dbReference type="EMBL" id="MFLV01000011">
    <property type="protein sequence ID" value="OGG71615.1"/>
    <property type="molecule type" value="Genomic_DNA"/>
</dbReference>
<proteinExistence type="predicted"/>
<dbReference type="PANTHER" id="PTHR47917">
    <property type="match status" value="1"/>
</dbReference>
<dbReference type="STRING" id="1798508.A3A35_00360"/>
<dbReference type="Pfam" id="PF01996">
    <property type="entry name" value="F420_ligase"/>
    <property type="match status" value="1"/>
</dbReference>
<sequence length="247" mass="27642">MYVRPVKLHALIPPHDDLLAAIFHSDLRLREGDVLAVASKVVSIHEGLCLPVEANDKKALARKESSLFLPNARAAGRNVFHTIARGVLIRNAGIDESNGKGHYILWPKNPDASASRLRRALKLHFRLKHLGVIITDSTSTPLRRGAIGFALGYSGFQPLYDYRGLPDIFGRRLKMEQANLADALAAAAVLVMGEGNEQTPLAVIREVPKTIWQGRRTRRGWSEFRVSLKDDIFAPFWRRVRWKKGGE</sequence>
<evidence type="ECO:0000259" key="1">
    <source>
        <dbReference type="Pfam" id="PF01996"/>
    </source>
</evidence>